<dbReference type="AlphaFoldDB" id="A0A382SEH0"/>
<dbReference type="InterPro" id="IPR000715">
    <property type="entry name" value="Glycosyl_transferase_4"/>
</dbReference>
<feature type="non-terminal residue" evidence="8">
    <location>
        <position position="295"/>
    </location>
</feature>
<name>A0A382SEH0_9ZZZZ</name>
<feature type="transmembrane region" description="Helical" evidence="7">
    <location>
        <begin position="71"/>
        <end position="91"/>
    </location>
</feature>
<accession>A0A382SEH0</accession>
<evidence type="ECO:0008006" key="9">
    <source>
        <dbReference type="Google" id="ProtNLM"/>
    </source>
</evidence>
<dbReference type="GO" id="GO:0009103">
    <property type="term" value="P:lipopolysaccharide biosynthetic process"/>
    <property type="evidence" value="ECO:0007669"/>
    <property type="project" value="TreeGrafter"/>
</dbReference>
<feature type="transmembrane region" description="Helical" evidence="7">
    <location>
        <begin position="154"/>
        <end position="172"/>
    </location>
</feature>
<dbReference type="PANTHER" id="PTHR22926:SF3">
    <property type="entry name" value="UNDECAPRENYL-PHOSPHATE ALPHA-N-ACETYLGLUCOSAMINYL 1-PHOSPHATE TRANSFERASE"/>
    <property type="match status" value="1"/>
</dbReference>
<protein>
    <recommendedName>
        <fullName evidence="9">Undecaprenyl/decaprenyl-phosphate alpha-N-acetylglucosaminyl 1-phosphate transferase</fullName>
    </recommendedName>
</protein>
<dbReference type="GO" id="GO:0016780">
    <property type="term" value="F:phosphotransferase activity, for other substituted phosphate groups"/>
    <property type="evidence" value="ECO:0007669"/>
    <property type="project" value="InterPro"/>
</dbReference>
<keyword evidence="5 7" id="KW-1133">Transmembrane helix</keyword>
<evidence type="ECO:0000256" key="7">
    <source>
        <dbReference type="SAM" id="Phobius"/>
    </source>
</evidence>
<keyword evidence="3" id="KW-0808">Transferase</keyword>
<gene>
    <name evidence="8" type="ORF">METZ01_LOCUS361194</name>
</gene>
<dbReference type="GO" id="GO:0005886">
    <property type="term" value="C:plasma membrane"/>
    <property type="evidence" value="ECO:0007669"/>
    <property type="project" value="UniProtKB-SubCell"/>
</dbReference>
<evidence type="ECO:0000256" key="6">
    <source>
        <dbReference type="ARBA" id="ARBA00023136"/>
    </source>
</evidence>
<proteinExistence type="predicted"/>
<evidence type="ECO:0000256" key="3">
    <source>
        <dbReference type="ARBA" id="ARBA00022679"/>
    </source>
</evidence>
<dbReference type="PANTHER" id="PTHR22926">
    <property type="entry name" value="PHOSPHO-N-ACETYLMURAMOYL-PENTAPEPTIDE-TRANSFERASE"/>
    <property type="match status" value="1"/>
</dbReference>
<evidence type="ECO:0000313" key="8">
    <source>
        <dbReference type="EMBL" id="SVD08340.1"/>
    </source>
</evidence>
<feature type="transmembrane region" description="Helical" evidence="7">
    <location>
        <begin position="103"/>
        <end position="125"/>
    </location>
</feature>
<evidence type="ECO:0000256" key="2">
    <source>
        <dbReference type="ARBA" id="ARBA00022475"/>
    </source>
</evidence>
<comment type="subcellular location">
    <subcellularLocation>
        <location evidence="1">Cell membrane</location>
        <topology evidence="1">Multi-pass membrane protein</topology>
    </subcellularLocation>
</comment>
<organism evidence="8">
    <name type="scientific">marine metagenome</name>
    <dbReference type="NCBI Taxonomy" id="408172"/>
    <lineage>
        <taxon>unclassified sequences</taxon>
        <taxon>metagenomes</taxon>
        <taxon>ecological metagenomes</taxon>
    </lineage>
</organism>
<dbReference type="Pfam" id="PF00953">
    <property type="entry name" value="Glycos_transf_4"/>
    <property type="match status" value="1"/>
</dbReference>
<feature type="transmembrane region" description="Helical" evidence="7">
    <location>
        <begin position="45"/>
        <end position="65"/>
    </location>
</feature>
<reference evidence="8" key="1">
    <citation type="submission" date="2018-05" db="EMBL/GenBank/DDBJ databases">
        <authorList>
            <person name="Lanie J.A."/>
            <person name="Ng W.-L."/>
            <person name="Kazmierczak K.M."/>
            <person name="Andrzejewski T.M."/>
            <person name="Davidsen T.M."/>
            <person name="Wayne K.J."/>
            <person name="Tettelin H."/>
            <person name="Glass J.I."/>
            <person name="Rusch D."/>
            <person name="Podicherti R."/>
            <person name="Tsui H.-C.T."/>
            <person name="Winkler M.E."/>
        </authorList>
    </citation>
    <scope>NUCLEOTIDE SEQUENCE</scope>
</reference>
<dbReference type="EMBL" id="UINC01128533">
    <property type="protein sequence ID" value="SVD08340.1"/>
    <property type="molecule type" value="Genomic_DNA"/>
</dbReference>
<keyword evidence="6 7" id="KW-0472">Membrane</keyword>
<evidence type="ECO:0000256" key="5">
    <source>
        <dbReference type="ARBA" id="ARBA00022989"/>
    </source>
</evidence>
<dbReference type="CDD" id="cd06853">
    <property type="entry name" value="GT_WecA_like"/>
    <property type="match status" value="1"/>
</dbReference>
<keyword evidence="4 7" id="KW-0812">Transmembrane</keyword>
<sequence length="295" mass="32869">MKYLFLFFASFFMAFFGVWLIRRLAIQNHWHSAPSSDRWHQTTTANIGGVGFVPVIIIFQIYIIFNQSLYLPLLGIVLVLGTLSMFILGLIDDIWPVKPLTKLLSQIAVSSLFIHAGGVFNLFAYDLINMLITYLWFLVIINSLNMLDNMDGLAVGIASLSIIYLVLISIPPSGTEPLIILLGITILAALIAFWLFNFNPASIFMGDSGSLSIGFILAALTIPSELNYNFGLIVNTKIENYIFLLIPLALLSVQIFDFTFVTINRLLQGKKPYIGGKDHTSHSLVKLGMSNKKEV</sequence>
<feature type="transmembrane region" description="Helical" evidence="7">
    <location>
        <begin position="6"/>
        <end position="25"/>
    </location>
</feature>
<dbReference type="GO" id="GO:0044038">
    <property type="term" value="P:cell wall macromolecule biosynthetic process"/>
    <property type="evidence" value="ECO:0007669"/>
    <property type="project" value="TreeGrafter"/>
</dbReference>
<dbReference type="GO" id="GO:0071555">
    <property type="term" value="P:cell wall organization"/>
    <property type="evidence" value="ECO:0007669"/>
    <property type="project" value="TreeGrafter"/>
</dbReference>
<evidence type="ECO:0000256" key="1">
    <source>
        <dbReference type="ARBA" id="ARBA00004651"/>
    </source>
</evidence>
<evidence type="ECO:0000256" key="4">
    <source>
        <dbReference type="ARBA" id="ARBA00022692"/>
    </source>
</evidence>
<keyword evidence="2" id="KW-1003">Cell membrane</keyword>
<feature type="transmembrane region" description="Helical" evidence="7">
    <location>
        <begin position="178"/>
        <end position="196"/>
    </location>
</feature>
<feature type="transmembrane region" description="Helical" evidence="7">
    <location>
        <begin position="242"/>
        <end position="263"/>
    </location>
</feature>